<feature type="domain" description="DRBM" evidence="1">
    <location>
        <begin position="5"/>
        <end position="68"/>
    </location>
</feature>
<name>A0A291B0P4_9VIRU</name>
<accession>A0A291B0P4</accession>
<dbReference type="InterPro" id="IPR014720">
    <property type="entry name" value="dsRBD_dom"/>
</dbReference>
<dbReference type="Pfam" id="PF00035">
    <property type="entry name" value="dsrm"/>
    <property type="match status" value="1"/>
</dbReference>
<evidence type="ECO:0000313" key="3">
    <source>
        <dbReference type="Proteomes" id="UP000297192"/>
    </source>
</evidence>
<reference evidence="2" key="2">
    <citation type="journal article" date="2017" name="Sci. Rep.">
        <title>Characterization of a new member of Iridoviridae, Shrimp hemocyte iridescent virus (SHIV), found in white leg shrimp (Litopenaeus vannamei).</title>
        <authorList>
            <person name="Qiu L."/>
            <person name="Chen M.M."/>
            <person name="Wan X.Y."/>
            <person name="Li C."/>
            <person name="Zhang Q.L."/>
            <person name="Wang R.Y."/>
            <person name="Cheng D.Y."/>
            <person name="Dong X."/>
            <person name="Yang B."/>
            <person name="Wang X.H."/>
            <person name="Xiang J.H."/>
            <person name="Huang J."/>
        </authorList>
    </citation>
    <scope>NUCLEOTIDE SEQUENCE [LARGE SCALE GENOMIC DNA]</scope>
    <source>
        <strain evidence="2">20141215</strain>
    </source>
</reference>
<dbReference type="SUPFAM" id="SSF54768">
    <property type="entry name" value="dsRNA-binding domain-like"/>
    <property type="match status" value="1"/>
</dbReference>
<evidence type="ECO:0000259" key="1">
    <source>
        <dbReference type="SMART" id="SM00358"/>
    </source>
</evidence>
<dbReference type="GeneID" id="65099817"/>
<dbReference type="Proteomes" id="UP000297192">
    <property type="component" value="Segment"/>
</dbReference>
<gene>
    <name evidence="2" type="primary">45L</name>
</gene>
<dbReference type="Gene3D" id="3.30.160.20">
    <property type="match status" value="1"/>
</dbReference>
<sequence>MASLIISKLNEYCQKKNIPYPVYKITNMDVNIGVTVKLEVEGAVFTNTRENKTLAKIACAEQAVRVLNVDDFLENYKKMKPTYRIVKINFDELWDNNVDEVTVVVKRKGKTTTLKEITLGKTCVEIVED</sequence>
<dbReference type="EMBL" id="MF599468">
    <property type="protein sequence ID" value="ATE87054.1"/>
    <property type="molecule type" value="Genomic_DNA"/>
</dbReference>
<keyword evidence="3" id="KW-1185">Reference proteome</keyword>
<organism evidence="2">
    <name type="scientific">Shrimp hemocyte iridescent virus</name>
    <dbReference type="NCBI Taxonomy" id="2039780"/>
    <lineage>
        <taxon>Viruses</taxon>
        <taxon>Varidnaviria</taxon>
        <taxon>Bamfordvirae</taxon>
        <taxon>Nucleocytoviricota</taxon>
        <taxon>Megaviricetes</taxon>
        <taxon>Pimascovirales</taxon>
        <taxon>Pimascovirales incertae sedis</taxon>
        <taxon>Iridoviridae</taxon>
        <taxon>Betairidovirinae</taxon>
        <taxon>Decapodiridovirus</taxon>
        <taxon>Decapodiridovirus litopenaeus1</taxon>
        <taxon>Decapod iridescent virus 1</taxon>
    </lineage>
</organism>
<proteinExistence type="predicted"/>
<reference evidence="2" key="1">
    <citation type="journal article" date="2017" name="Arch. Virol.">
        <title>Complete genome sequence of shrimp hemocyte iridescent virus (SHIV) isolated from white leg shrimp, Litopenaeus vannamei.</title>
        <authorList>
            <person name="Qiu L."/>
            <person name="Chen M.M."/>
            <person name="Wang R.Y."/>
            <person name="Wan X.Y."/>
            <person name="Li C."/>
            <person name="Zhang Q.L."/>
            <person name="Dong X."/>
            <person name="Yang B."/>
            <person name="Xiang J.H."/>
            <person name="Huang J."/>
        </authorList>
    </citation>
    <scope>NUCLEOTIDE SEQUENCE [LARGE SCALE GENOMIC DNA]</scope>
    <source>
        <strain evidence="2">20141215</strain>
    </source>
</reference>
<dbReference type="KEGG" id="vg:65099817"/>
<dbReference type="RefSeq" id="YP_010084797.1">
    <property type="nucleotide sequence ID" value="NC_055165.1"/>
</dbReference>
<evidence type="ECO:0000313" key="2">
    <source>
        <dbReference type="EMBL" id="ATE87054.1"/>
    </source>
</evidence>
<dbReference type="CDD" id="cd00048">
    <property type="entry name" value="DSRM_SF"/>
    <property type="match status" value="1"/>
</dbReference>
<dbReference type="SMART" id="SM00358">
    <property type="entry name" value="DSRM"/>
    <property type="match status" value="1"/>
</dbReference>
<protein>
    <submittedName>
        <fullName evidence="2">Ribonuclease III</fullName>
    </submittedName>
</protein>